<feature type="signal peptide" evidence="1">
    <location>
        <begin position="1"/>
        <end position="20"/>
    </location>
</feature>
<sequence length="264" mass="30133">MKKVYILFLMVAGLSFTACSSDDNSPKRAEELKGSNTVTFIFDHKMLGENIVYDQQYAENNNKESLSFNFIKYIVSNFVLIDEEGKAFTYDKAKSYFIIDSKTDDFEVTLTNVPAGKYRSVKFGIGVDQEKYLRGEEEQQEFWDLCSKHGLVWSWITGYKFINTQGEFIVDNGELSGFQLHIGSHGSKLDNYRDLVLNTPKSFVISDDYAAKITVELEASKLLDSKHQIPLKDKPFIMVDAERAPMIMDNAQTMFSISHIEVVK</sequence>
<keyword evidence="4" id="KW-1185">Reference proteome</keyword>
<dbReference type="OrthoDB" id="1422031at2"/>
<accession>A0A7K1GQW7</accession>
<evidence type="ECO:0000313" key="3">
    <source>
        <dbReference type="EMBL" id="MTH30544.1"/>
    </source>
</evidence>
<dbReference type="AlphaFoldDB" id="A0A7K1GQW7"/>
<dbReference type="InterPro" id="IPR046863">
    <property type="entry name" value="MbnP-like_dom"/>
</dbReference>
<dbReference type="Pfam" id="PF20243">
    <property type="entry name" value="MbnP"/>
    <property type="match status" value="1"/>
</dbReference>
<organism evidence="3 4">
    <name type="scientific">Myroides pelagicus</name>
    <dbReference type="NCBI Taxonomy" id="270914"/>
    <lineage>
        <taxon>Bacteria</taxon>
        <taxon>Pseudomonadati</taxon>
        <taxon>Bacteroidota</taxon>
        <taxon>Flavobacteriia</taxon>
        <taxon>Flavobacteriales</taxon>
        <taxon>Flavobacteriaceae</taxon>
        <taxon>Myroides</taxon>
    </lineage>
</organism>
<gene>
    <name evidence="3" type="ORF">GJV77_11610</name>
</gene>
<dbReference type="Proteomes" id="UP000488936">
    <property type="component" value="Unassembled WGS sequence"/>
</dbReference>
<dbReference type="RefSeq" id="WP_155036526.1">
    <property type="nucleotide sequence ID" value="NZ_JAYMMG010000022.1"/>
</dbReference>
<keyword evidence="1" id="KW-0732">Signal</keyword>
<reference evidence="3 4" key="1">
    <citation type="journal article" date="2006" name="Int. J. Syst. Evol. Microbiol.">
        <title>Myroides pelagicus sp. nov., isolated from seawater in Thailand.</title>
        <authorList>
            <person name="Yoon J."/>
            <person name="Maneerat S."/>
            <person name="Kawai F."/>
            <person name="Yokota A."/>
        </authorList>
    </citation>
    <scope>NUCLEOTIDE SEQUENCE [LARGE SCALE GENOMIC DNA]</scope>
    <source>
        <strain evidence="3 4">SM1T</strain>
    </source>
</reference>
<dbReference type="EMBL" id="WMJY01000030">
    <property type="protein sequence ID" value="MTH30544.1"/>
    <property type="molecule type" value="Genomic_DNA"/>
</dbReference>
<feature type="domain" description="Copper-binding protein MbnP-like" evidence="2">
    <location>
        <begin position="36"/>
        <end position="235"/>
    </location>
</feature>
<evidence type="ECO:0000256" key="1">
    <source>
        <dbReference type="SAM" id="SignalP"/>
    </source>
</evidence>
<name>A0A7K1GQW7_9FLAO</name>
<feature type="chain" id="PRO_5029726770" description="Copper-binding protein MbnP-like domain-containing protein" evidence="1">
    <location>
        <begin position="21"/>
        <end position="264"/>
    </location>
</feature>
<evidence type="ECO:0000259" key="2">
    <source>
        <dbReference type="Pfam" id="PF20243"/>
    </source>
</evidence>
<protein>
    <recommendedName>
        <fullName evidence="2">Copper-binding protein MbnP-like domain-containing protein</fullName>
    </recommendedName>
</protein>
<evidence type="ECO:0000313" key="4">
    <source>
        <dbReference type="Proteomes" id="UP000488936"/>
    </source>
</evidence>
<proteinExistence type="predicted"/>
<dbReference type="PROSITE" id="PS51257">
    <property type="entry name" value="PROKAR_LIPOPROTEIN"/>
    <property type="match status" value="1"/>
</dbReference>
<comment type="caution">
    <text evidence="3">The sequence shown here is derived from an EMBL/GenBank/DDBJ whole genome shotgun (WGS) entry which is preliminary data.</text>
</comment>